<evidence type="ECO:0000313" key="13">
    <source>
        <dbReference type="EMBL" id="KAJ2780372.1"/>
    </source>
</evidence>
<dbReference type="InterPro" id="IPR000571">
    <property type="entry name" value="Znf_CCCH"/>
</dbReference>
<dbReference type="PROSITE" id="PS50103">
    <property type="entry name" value="ZF_C3H1"/>
    <property type="match status" value="5"/>
</dbReference>
<evidence type="ECO:0000256" key="3">
    <source>
        <dbReference type="ARBA" id="ARBA00022664"/>
    </source>
</evidence>
<evidence type="ECO:0000256" key="9">
    <source>
        <dbReference type="ARBA" id="ARBA00023242"/>
    </source>
</evidence>
<organism evidence="13 14">
    <name type="scientific">Coemansia interrupta</name>
    <dbReference type="NCBI Taxonomy" id="1126814"/>
    <lineage>
        <taxon>Eukaryota</taxon>
        <taxon>Fungi</taxon>
        <taxon>Fungi incertae sedis</taxon>
        <taxon>Zoopagomycota</taxon>
        <taxon>Kickxellomycotina</taxon>
        <taxon>Kickxellomycetes</taxon>
        <taxon>Kickxellales</taxon>
        <taxon>Kickxellaceae</taxon>
        <taxon>Coemansia</taxon>
    </lineage>
</organism>
<feature type="domain" description="C3H1-type" evidence="12">
    <location>
        <begin position="132"/>
        <end position="160"/>
    </location>
</feature>
<evidence type="ECO:0000256" key="8">
    <source>
        <dbReference type="ARBA" id="ARBA00022884"/>
    </source>
</evidence>
<feature type="zinc finger region" description="C3H1-type" evidence="10">
    <location>
        <begin position="68"/>
        <end position="95"/>
    </location>
</feature>
<dbReference type="Gene3D" id="4.10.1000.10">
    <property type="entry name" value="Zinc finger, CCCH-type"/>
    <property type="match status" value="2"/>
</dbReference>
<dbReference type="PANTHER" id="PTHR23102">
    <property type="entry name" value="CLEAVAGE AND POLYADENYLATION SPECIFICITY FACTOR SUBUNIT 4-RELATED"/>
    <property type="match status" value="1"/>
</dbReference>
<dbReference type="Proteomes" id="UP001140172">
    <property type="component" value="Unassembled WGS sequence"/>
</dbReference>
<evidence type="ECO:0000256" key="2">
    <source>
        <dbReference type="ARBA" id="ARBA00008907"/>
    </source>
</evidence>
<dbReference type="AlphaFoldDB" id="A0A9W8LIH9"/>
<keyword evidence="8 11" id="KW-0694">RNA-binding</keyword>
<feature type="domain" description="C3H1-type" evidence="12">
    <location>
        <begin position="104"/>
        <end position="131"/>
    </location>
</feature>
<comment type="caution">
    <text evidence="13">The sequence shown here is derived from an EMBL/GenBank/DDBJ whole genome shotgun (WGS) entry which is preliminary data.</text>
</comment>
<dbReference type="OrthoDB" id="1914176at2759"/>
<keyword evidence="4 10" id="KW-0479">Metal-binding</keyword>
<keyword evidence="5 11" id="KW-0677">Repeat</keyword>
<evidence type="ECO:0000256" key="11">
    <source>
        <dbReference type="RuleBase" id="RU369008"/>
    </source>
</evidence>
<dbReference type="InterPro" id="IPR045348">
    <property type="entry name" value="CPSF4/Yth1"/>
</dbReference>
<evidence type="ECO:0000256" key="4">
    <source>
        <dbReference type="ARBA" id="ARBA00022723"/>
    </source>
</evidence>
<dbReference type="GO" id="GO:0031124">
    <property type="term" value="P:mRNA 3'-end processing"/>
    <property type="evidence" value="ECO:0007669"/>
    <property type="project" value="UniProtKB-UniRule"/>
</dbReference>
<evidence type="ECO:0000256" key="1">
    <source>
        <dbReference type="ARBA" id="ARBA00004123"/>
    </source>
</evidence>
<dbReference type="GO" id="GO:0003723">
    <property type="term" value="F:RNA binding"/>
    <property type="evidence" value="ECO:0007669"/>
    <property type="project" value="UniProtKB-UniRule"/>
</dbReference>
<name>A0A9W8LIH9_9FUNG</name>
<evidence type="ECO:0000256" key="6">
    <source>
        <dbReference type="ARBA" id="ARBA00022771"/>
    </source>
</evidence>
<comment type="subcellular location">
    <subcellularLocation>
        <location evidence="1 11">Nucleus</location>
    </subcellularLocation>
</comment>
<feature type="domain" description="C3H1-type" evidence="12">
    <location>
        <begin position="68"/>
        <end position="95"/>
    </location>
</feature>
<gene>
    <name evidence="13" type="primary">CPSF4</name>
    <name evidence="13" type="ORF">GGI15_003562</name>
</gene>
<feature type="zinc finger region" description="C3H1-type" evidence="10">
    <location>
        <begin position="132"/>
        <end position="160"/>
    </location>
</feature>
<evidence type="ECO:0000256" key="10">
    <source>
        <dbReference type="PROSITE-ProRule" id="PRU00723"/>
    </source>
</evidence>
<dbReference type="InterPro" id="IPR036855">
    <property type="entry name" value="Znf_CCCH_sf"/>
</dbReference>
<evidence type="ECO:0000256" key="5">
    <source>
        <dbReference type="ARBA" id="ARBA00022737"/>
    </source>
</evidence>
<evidence type="ECO:0000259" key="12">
    <source>
        <dbReference type="PROSITE" id="PS50103"/>
    </source>
</evidence>
<dbReference type="FunFam" id="4.10.1000.10:FF:000012">
    <property type="entry name" value="cleavage and polyadenylation specificity factor subunit 4"/>
    <property type="match status" value="1"/>
</dbReference>
<comment type="similarity">
    <text evidence="2 11">Belongs to the CPSF4/YTH1 family.</text>
</comment>
<dbReference type="EMBL" id="JANBUM010000253">
    <property type="protein sequence ID" value="KAJ2780372.1"/>
    <property type="molecule type" value="Genomic_DNA"/>
</dbReference>
<keyword evidence="14" id="KW-1185">Reference proteome</keyword>
<protein>
    <recommendedName>
        <fullName evidence="11">mRNA 3'-end-processing protein</fullName>
    </recommendedName>
</protein>
<evidence type="ECO:0000256" key="7">
    <source>
        <dbReference type="ARBA" id="ARBA00022833"/>
    </source>
</evidence>
<feature type="domain" description="C3H1-type" evidence="12">
    <location>
        <begin position="161"/>
        <end position="188"/>
    </location>
</feature>
<comment type="function">
    <text evidence="11">Component of the cleavage factor I (CF I) involved in pre-mRNA 3'-end processing.</text>
</comment>
<dbReference type="PANTHER" id="PTHR23102:SF24">
    <property type="entry name" value="CLEAVAGE AND POLYADENYLATION SPECIFICITY FACTOR SUBUNIT 4"/>
    <property type="match status" value="1"/>
</dbReference>
<dbReference type="GO" id="GO:0008270">
    <property type="term" value="F:zinc ion binding"/>
    <property type="evidence" value="ECO:0007669"/>
    <property type="project" value="UniProtKB-KW"/>
</dbReference>
<keyword evidence="9 11" id="KW-0539">Nucleus</keyword>
<dbReference type="SUPFAM" id="SSF90229">
    <property type="entry name" value="CCCH zinc finger"/>
    <property type="match status" value="3"/>
</dbReference>
<keyword evidence="6 10" id="KW-0863">Zinc-finger</keyword>
<feature type="zinc finger region" description="C3H1-type" evidence="10">
    <location>
        <begin position="104"/>
        <end position="131"/>
    </location>
</feature>
<evidence type="ECO:0000313" key="14">
    <source>
        <dbReference type="Proteomes" id="UP001140172"/>
    </source>
</evidence>
<sequence length="264" mass="29929">MNTTATTTAVAATPSKDARPVFGALDTQAASATLRFDFEDFITKELRLNLTHTPQTQKQSSQRSIQNEGKIGVCNYFLKGHCYKGTACIYRHLTREESERFQSSSRTVVCKHWIRGLCKMGDMCEFLHEYNLKKMPECHFFSENGMCTNGEECFYQHINPESRVKECPWYARGFCKHGAGCRSRHVRRVICPNYRFGFCPKGPACNDEHPRFDLPVATAANNIIGMPNPAGAVPGFSPGAMPMNPQMMQQQMMNQQQQQHQQQS</sequence>
<proteinExistence type="inferred from homology"/>
<keyword evidence="7 10" id="KW-0862">Zinc</keyword>
<reference evidence="13" key="1">
    <citation type="submission" date="2022-07" db="EMBL/GenBank/DDBJ databases">
        <title>Phylogenomic reconstructions and comparative analyses of Kickxellomycotina fungi.</title>
        <authorList>
            <person name="Reynolds N.K."/>
            <person name="Stajich J.E."/>
            <person name="Barry K."/>
            <person name="Grigoriev I.V."/>
            <person name="Crous P."/>
            <person name="Smith M.E."/>
        </authorList>
    </citation>
    <scope>NUCLEOTIDE SEQUENCE</scope>
    <source>
        <strain evidence="13">BCRC 34489</strain>
    </source>
</reference>
<feature type="zinc finger region" description="C3H1-type" evidence="10">
    <location>
        <begin position="161"/>
        <end position="188"/>
    </location>
</feature>
<feature type="domain" description="C3H1-type" evidence="12">
    <location>
        <begin position="190"/>
        <end position="212"/>
    </location>
</feature>
<accession>A0A9W8LIH9</accession>
<keyword evidence="3 11" id="KW-0507">mRNA processing</keyword>
<dbReference type="SMART" id="SM00356">
    <property type="entry name" value="ZnF_C3H1"/>
    <property type="match status" value="5"/>
</dbReference>
<feature type="zinc finger region" description="C3H1-type" evidence="10">
    <location>
        <begin position="190"/>
        <end position="212"/>
    </location>
</feature>
<dbReference type="GO" id="GO:0005634">
    <property type="term" value="C:nucleus"/>
    <property type="evidence" value="ECO:0007669"/>
    <property type="project" value="UniProtKB-SubCell"/>
</dbReference>